<dbReference type="AlphaFoldDB" id="A0A6C0KC20"/>
<organism evidence="1">
    <name type="scientific">viral metagenome</name>
    <dbReference type="NCBI Taxonomy" id="1070528"/>
    <lineage>
        <taxon>unclassified sequences</taxon>
        <taxon>metagenomes</taxon>
        <taxon>organismal metagenomes</taxon>
    </lineage>
</organism>
<name>A0A6C0KC20_9ZZZZ</name>
<evidence type="ECO:0000313" key="1">
    <source>
        <dbReference type="EMBL" id="QHU14731.1"/>
    </source>
</evidence>
<accession>A0A6C0KC20</accession>
<protein>
    <submittedName>
        <fullName evidence="1">Uncharacterized protein</fullName>
    </submittedName>
</protein>
<proteinExistence type="predicted"/>
<dbReference type="EMBL" id="MN740846">
    <property type="protein sequence ID" value="QHU14731.1"/>
    <property type="molecule type" value="Genomic_DNA"/>
</dbReference>
<sequence>MAHKILCKSLLDIGKLPKTIDTPWTGAQLAKSVQPEALPHMVFIFNPAETGFGDIEGMFPAEFQKPKWKQDNVRGLVTFQKSGTQGMVSLQLACVPLRSVDVSNHAVVSAFLQLNSECYFCKKVTRHVKISNSTGQCACMDCFKE</sequence>
<reference evidence="1" key="1">
    <citation type="journal article" date="2020" name="Nature">
        <title>Giant virus diversity and host interactions through global metagenomics.</title>
        <authorList>
            <person name="Schulz F."/>
            <person name="Roux S."/>
            <person name="Paez-Espino D."/>
            <person name="Jungbluth S."/>
            <person name="Walsh D.A."/>
            <person name="Denef V.J."/>
            <person name="McMahon K.D."/>
            <person name="Konstantinidis K.T."/>
            <person name="Eloe-Fadrosh E.A."/>
            <person name="Kyrpides N.C."/>
            <person name="Woyke T."/>
        </authorList>
    </citation>
    <scope>NUCLEOTIDE SEQUENCE</scope>
    <source>
        <strain evidence="1">GVMAG-S-1102113-126</strain>
    </source>
</reference>